<dbReference type="InterPro" id="IPR016186">
    <property type="entry name" value="C-type_lectin-like/link_sf"/>
</dbReference>
<dbReference type="SMART" id="SM00034">
    <property type="entry name" value="CLECT"/>
    <property type="match status" value="1"/>
</dbReference>
<dbReference type="InterPro" id="IPR016187">
    <property type="entry name" value="CTDL_fold"/>
</dbReference>
<accession>A0A8C3I1L4</accession>
<dbReference type="PANTHER" id="PTHR45710:SF35">
    <property type="entry name" value="C-TYPE LECTIN DOMAIN FAMILY 2 MEMBER D"/>
    <property type="match status" value="1"/>
</dbReference>
<reference evidence="4" key="2">
    <citation type="submission" date="2025-09" db="UniProtKB">
        <authorList>
            <consortium name="Ensembl"/>
        </authorList>
    </citation>
    <scope>IDENTIFICATION</scope>
</reference>
<dbReference type="Gene3D" id="3.10.100.10">
    <property type="entry name" value="Mannose-Binding Protein A, subunit A"/>
    <property type="match status" value="1"/>
</dbReference>
<keyword evidence="5" id="KW-1185">Reference proteome</keyword>
<feature type="domain" description="C-type lectin" evidence="3">
    <location>
        <begin position="22"/>
        <end position="133"/>
    </location>
</feature>
<proteinExistence type="predicted"/>
<dbReference type="GeneTree" id="ENSGT00940000162705"/>
<evidence type="ECO:0000313" key="4">
    <source>
        <dbReference type="Ensembl" id="ENSCPBP00000026998.1"/>
    </source>
</evidence>
<dbReference type="AlphaFoldDB" id="A0A8C3I1L4"/>
<dbReference type="Proteomes" id="UP000694380">
    <property type="component" value="Unplaced"/>
</dbReference>
<reference evidence="4" key="1">
    <citation type="submission" date="2025-08" db="UniProtKB">
        <authorList>
            <consortium name="Ensembl"/>
        </authorList>
    </citation>
    <scope>IDENTIFICATION</scope>
</reference>
<dbReference type="PANTHER" id="PTHR45710">
    <property type="entry name" value="C-TYPE LECTIN DOMAIN-CONTAINING PROTEIN 180"/>
    <property type="match status" value="1"/>
</dbReference>
<feature type="region of interest" description="Disordered" evidence="2">
    <location>
        <begin position="99"/>
        <end position="137"/>
    </location>
</feature>
<name>A0A8C3I1L4_CHRPI</name>
<sequence length="137" mass="15093">LRTIYQGTPPCPRCLPHVTAACPDGWVGYQGNCYYFSETEGNWNNSQSHCSSLNASLASIDSVPELLGTCQSLAPPEGLRQKKLITPKRDSLNSKISFFSSWESGPKGESRGGRTKNYNSQDAWHQPHGLSNEKVSF</sequence>
<dbReference type="SUPFAM" id="SSF56436">
    <property type="entry name" value="C-type lectin-like"/>
    <property type="match status" value="1"/>
</dbReference>
<dbReference type="InterPro" id="IPR050828">
    <property type="entry name" value="C-type_lectin/matrix_domain"/>
</dbReference>
<dbReference type="Ensembl" id="ENSCPBT00000031790.1">
    <property type="protein sequence ID" value="ENSCPBP00000026998.1"/>
    <property type="gene ID" value="ENSCPBG00000019145.1"/>
</dbReference>
<evidence type="ECO:0000313" key="5">
    <source>
        <dbReference type="Proteomes" id="UP000694380"/>
    </source>
</evidence>
<evidence type="ECO:0000259" key="3">
    <source>
        <dbReference type="SMART" id="SM00034"/>
    </source>
</evidence>
<comment type="subcellular location">
    <subcellularLocation>
        <location evidence="1">Cell membrane</location>
        <topology evidence="1">Single-pass type II membrane protein</topology>
    </subcellularLocation>
</comment>
<dbReference type="GO" id="GO:0005886">
    <property type="term" value="C:plasma membrane"/>
    <property type="evidence" value="ECO:0007669"/>
    <property type="project" value="UniProtKB-SubCell"/>
</dbReference>
<organism evidence="4 5">
    <name type="scientific">Chrysemys picta bellii</name>
    <name type="common">Western painted turtle</name>
    <name type="synonym">Emys bellii</name>
    <dbReference type="NCBI Taxonomy" id="8478"/>
    <lineage>
        <taxon>Eukaryota</taxon>
        <taxon>Metazoa</taxon>
        <taxon>Chordata</taxon>
        <taxon>Craniata</taxon>
        <taxon>Vertebrata</taxon>
        <taxon>Euteleostomi</taxon>
        <taxon>Archelosauria</taxon>
        <taxon>Testudinata</taxon>
        <taxon>Testudines</taxon>
        <taxon>Cryptodira</taxon>
        <taxon>Durocryptodira</taxon>
        <taxon>Testudinoidea</taxon>
        <taxon>Emydidae</taxon>
        <taxon>Chrysemys</taxon>
    </lineage>
</organism>
<dbReference type="InterPro" id="IPR001304">
    <property type="entry name" value="C-type_lectin-like"/>
</dbReference>
<evidence type="ECO:0000256" key="2">
    <source>
        <dbReference type="SAM" id="MobiDB-lite"/>
    </source>
</evidence>
<evidence type="ECO:0000256" key="1">
    <source>
        <dbReference type="ARBA" id="ARBA00004401"/>
    </source>
</evidence>
<protein>
    <recommendedName>
        <fullName evidence="3">C-type lectin domain-containing protein</fullName>
    </recommendedName>
</protein>